<keyword evidence="1 12" id="KW-0240">DNA-directed RNA polymerase</keyword>
<dbReference type="Pfam" id="PF01807">
    <property type="entry name" value="Zn_ribbon_DnaG"/>
    <property type="match status" value="1"/>
</dbReference>
<dbReference type="Pfam" id="PF08275">
    <property type="entry name" value="DNAG_N"/>
    <property type="match status" value="1"/>
</dbReference>
<keyword evidence="6 12" id="KW-0479">Metal-binding</keyword>
<dbReference type="RefSeq" id="WP_172345377.1">
    <property type="nucleotide sequence ID" value="NZ_CASYYZ010000013.1"/>
</dbReference>
<accession>A0ABX2B331</accession>
<organism evidence="15 16">
    <name type="scientific">Xylanibacter caecicola</name>
    <dbReference type="NCBI Taxonomy" id="2736294"/>
    <lineage>
        <taxon>Bacteria</taxon>
        <taxon>Pseudomonadati</taxon>
        <taxon>Bacteroidota</taxon>
        <taxon>Bacteroidia</taxon>
        <taxon>Bacteroidales</taxon>
        <taxon>Prevotellaceae</taxon>
        <taxon>Xylanibacter</taxon>
    </lineage>
</organism>
<sequence>MIDRATIDRIMDAADIVDVVSEFVSLRKVGANYKGLCPFHDDTTPSFYVSPSRGICHCFSCGKTTNSVGFVMEREQMTYPEALRWLANKYHIEIRERELSDEEKREQNDRESMFIVNEWAADYFSDVLLNDVDGRAVGMQYFRSRGFRDDIIQKFRLGFALPSRTAMSNTATLKGYKEEYLVKTGLCYRRDGGELSDRYAGRVIFPWINVSGKVCAFGGRLLDSRTKGVQQKYVNSPDSDIYHKERELYGIYQAKRAIAKEDLVYMVEGYTDVISMHQCGIENVVANSGTALSVHQIRILRRFTANIVLLYDGDAAGIHAAMRGTDMLLAEGMNVKVLLLPDGEDPDSFARNHSASGFREYIEEHQTDFIEFKTNIMLRGVTDPIKRSEAINSIVKSVSVINDQIVRATYIKDCAHRLGINEATLISTMNKFIRSGKEEKRKETAREEARTADKPQEPLRPATPDVQASKVEYMLVQAVVRHGEMTIYRNVETEDGGTTDLNVAQYISYDLGADGLSFHSEEYNRILAEAVEHSADADFKAEAYFTRHPDIGISTIAAEMAADRFQLSKSMQVQEDEDSLRNRVVHMVLDFRMDYVKTRLGRLREEMALAASDMEKLMPLMKEYTEVQNLRNRIAKELGNEIIV</sequence>
<keyword evidence="7 12" id="KW-0863">Zinc-finger</keyword>
<dbReference type="Gene3D" id="3.90.580.10">
    <property type="entry name" value="Zinc finger, CHC2-type domain"/>
    <property type="match status" value="1"/>
</dbReference>
<evidence type="ECO:0000256" key="6">
    <source>
        <dbReference type="ARBA" id="ARBA00022723"/>
    </source>
</evidence>
<dbReference type="NCBIfam" id="TIGR01391">
    <property type="entry name" value="dnaG"/>
    <property type="match status" value="1"/>
</dbReference>
<dbReference type="HAMAP" id="MF_00974">
    <property type="entry name" value="DNA_primase_DnaG"/>
    <property type="match status" value="1"/>
</dbReference>
<evidence type="ECO:0000256" key="2">
    <source>
        <dbReference type="ARBA" id="ARBA00022515"/>
    </source>
</evidence>
<dbReference type="InterPro" id="IPR006171">
    <property type="entry name" value="TOPRIM_dom"/>
</dbReference>
<dbReference type="Gene3D" id="3.40.1360.10">
    <property type="match status" value="1"/>
</dbReference>
<dbReference type="PANTHER" id="PTHR30313">
    <property type="entry name" value="DNA PRIMASE"/>
    <property type="match status" value="1"/>
</dbReference>
<comment type="catalytic activity">
    <reaction evidence="12">
        <text>ssDNA + n NTP = ssDNA/pppN(pN)n-1 hybrid + (n-1) diphosphate.</text>
        <dbReference type="EC" id="2.7.7.101"/>
    </reaction>
</comment>
<keyword evidence="4 12" id="KW-0548">Nucleotidyltransferase</keyword>
<dbReference type="Proteomes" id="UP000820977">
    <property type="component" value="Unassembled WGS sequence"/>
</dbReference>
<keyword evidence="2 12" id="KW-0639">Primosome</keyword>
<comment type="caution">
    <text evidence="15">The sequence shown here is derived from an EMBL/GenBank/DDBJ whole genome shotgun (WGS) entry which is preliminary data.</text>
</comment>
<evidence type="ECO:0000256" key="11">
    <source>
        <dbReference type="ARBA" id="ARBA00023163"/>
    </source>
</evidence>
<evidence type="ECO:0000256" key="1">
    <source>
        <dbReference type="ARBA" id="ARBA00022478"/>
    </source>
</evidence>
<evidence type="ECO:0000313" key="16">
    <source>
        <dbReference type="Proteomes" id="UP000820977"/>
    </source>
</evidence>
<dbReference type="PROSITE" id="PS50880">
    <property type="entry name" value="TOPRIM"/>
    <property type="match status" value="1"/>
</dbReference>
<keyword evidence="11 12" id="KW-0804">Transcription</keyword>
<dbReference type="Gene3D" id="3.90.980.10">
    <property type="entry name" value="DNA primase, catalytic core, N-terminal domain"/>
    <property type="match status" value="1"/>
</dbReference>
<evidence type="ECO:0000256" key="4">
    <source>
        <dbReference type="ARBA" id="ARBA00022695"/>
    </source>
</evidence>
<comment type="subunit">
    <text evidence="12">Monomer. Interacts with DnaB.</text>
</comment>
<name>A0ABX2B331_9BACT</name>
<evidence type="ECO:0000256" key="12">
    <source>
        <dbReference type="HAMAP-Rule" id="MF_00974"/>
    </source>
</evidence>
<dbReference type="InterPro" id="IPR030846">
    <property type="entry name" value="DnaG_bac"/>
</dbReference>
<feature type="zinc finger region" description="CHC2-type" evidence="12">
    <location>
        <begin position="37"/>
        <end position="61"/>
    </location>
</feature>
<evidence type="ECO:0000313" key="15">
    <source>
        <dbReference type="EMBL" id="NPE25914.1"/>
    </source>
</evidence>
<dbReference type="InterPro" id="IPR013264">
    <property type="entry name" value="DNAG_N"/>
</dbReference>
<evidence type="ECO:0000256" key="7">
    <source>
        <dbReference type="ARBA" id="ARBA00022771"/>
    </source>
</evidence>
<keyword evidence="3 12" id="KW-0808">Transferase</keyword>
<dbReference type="SMART" id="SM00493">
    <property type="entry name" value="TOPRIM"/>
    <property type="match status" value="1"/>
</dbReference>
<feature type="domain" description="Toprim" evidence="14">
    <location>
        <begin position="262"/>
        <end position="343"/>
    </location>
</feature>
<dbReference type="SUPFAM" id="SSF57783">
    <property type="entry name" value="Zinc beta-ribbon"/>
    <property type="match status" value="1"/>
</dbReference>
<dbReference type="EC" id="2.7.7.101" evidence="12"/>
<protein>
    <recommendedName>
        <fullName evidence="12">DNA primase</fullName>
        <ecNumber evidence="12">2.7.7.101</ecNumber>
    </recommendedName>
</protein>
<evidence type="ECO:0000256" key="3">
    <source>
        <dbReference type="ARBA" id="ARBA00022679"/>
    </source>
</evidence>
<keyword evidence="10 12" id="KW-0238">DNA-binding</keyword>
<evidence type="ECO:0000256" key="10">
    <source>
        <dbReference type="ARBA" id="ARBA00023125"/>
    </source>
</evidence>
<comment type="cofactor">
    <cofactor evidence="12">
        <name>Zn(2+)</name>
        <dbReference type="ChEBI" id="CHEBI:29105"/>
    </cofactor>
    <text evidence="12">Binds 1 zinc ion per monomer.</text>
</comment>
<dbReference type="Pfam" id="PF13155">
    <property type="entry name" value="Toprim_2"/>
    <property type="match status" value="1"/>
</dbReference>
<evidence type="ECO:0000256" key="5">
    <source>
        <dbReference type="ARBA" id="ARBA00022705"/>
    </source>
</evidence>
<dbReference type="InterPro" id="IPR037068">
    <property type="entry name" value="DNA_primase_core_N_sf"/>
</dbReference>
<keyword evidence="8 12" id="KW-0862">Zinc</keyword>
<dbReference type="Pfam" id="PF10410">
    <property type="entry name" value="DnaB_bind"/>
    <property type="match status" value="1"/>
</dbReference>
<dbReference type="InterPro" id="IPR036977">
    <property type="entry name" value="DNA_primase_Znf_CHC2"/>
</dbReference>
<proteinExistence type="inferred from homology"/>
<evidence type="ECO:0000256" key="9">
    <source>
        <dbReference type="ARBA" id="ARBA00022842"/>
    </source>
</evidence>
<comment type="domain">
    <text evidence="12">Contains an N-terminal zinc-binding domain, a central core domain that contains the primase activity, and a C-terminal DnaB-binding domain.</text>
</comment>
<keyword evidence="9" id="KW-0460">Magnesium</keyword>
<evidence type="ECO:0000256" key="8">
    <source>
        <dbReference type="ARBA" id="ARBA00022833"/>
    </source>
</evidence>
<comment type="function">
    <text evidence="12">RNA polymerase that catalyzes the synthesis of short RNA molecules used as primers for DNA polymerase during DNA replication.</text>
</comment>
<comment type="similarity">
    <text evidence="12">Belongs to the DnaG primase family.</text>
</comment>
<dbReference type="InterPro" id="IPR006295">
    <property type="entry name" value="DNA_primase_DnaG"/>
</dbReference>
<reference evidence="15 16" key="1">
    <citation type="submission" date="2020-05" db="EMBL/GenBank/DDBJ databases">
        <title>Distinct polysaccharide utilization as determinants for interspecies competition between intestinal Prevotella spp.</title>
        <authorList>
            <person name="Galvez E.J.C."/>
            <person name="Iljazovic A."/>
            <person name="Strowig T."/>
        </authorList>
    </citation>
    <scope>NUCLEOTIDE SEQUENCE [LARGE SCALE GENOMIC DNA]</scope>
    <source>
        <strain evidence="15 16">PCHR</strain>
    </source>
</reference>
<dbReference type="SMART" id="SM00400">
    <property type="entry name" value="ZnF_CHCC"/>
    <property type="match status" value="1"/>
</dbReference>
<dbReference type="SUPFAM" id="SSF56731">
    <property type="entry name" value="DNA primase core"/>
    <property type="match status" value="1"/>
</dbReference>
<keyword evidence="16" id="KW-1185">Reference proteome</keyword>
<dbReference type="PANTHER" id="PTHR30313:SF2">
    <property type="entry name" value="DNA PRIMASE"/>
    <property type="match status" value="1"/>
</dbReference>
<dbReference type="InterPro" id="IPR034151">
    <property type="entry name" value="TOPRIM_DnaG_bac"/>
</dbReference>
<evidence type="ECO:0000259" key="14">
    <source>
        <dbReference type="PROSITE" id="PS50880"/>
    </source>
</evidence>
<feature type="compositionally biased region" description="Basic and acidic residues" evidence="13">
    <location>
        <begin position="436"/>
        <end position="457"/>
    </location>
</feature>
<keyword evidence="5 12" id="KW-0235">DNA replication</keyword>
<gene>
    <name evidence="12" type="primary">dnaG</name>
    <name evidence="15" type="ORF">HPS54_10360</name>
</gene>
<dbReference type="EMBL" id="JABKKJ010000021">
    <property type="protein sequence ID" value="NPE25914.1"/>
    <property type="molecule type" value="Genomic_DNA"/>
</dbReference>
<dbReference type="CDD" id="cd03364">
    <property type="entry name" value="TOPRIM_DnaG_primases"/>
    <property type="match status" value="1"/>
</dbReference>
<dbReference type="InterPro" id="IPR050219">
    <property type="entry name" value="DnaG_primase"/>
</dbReference>
<feature type="region of interest" description="Disordered" evidence="13">
    <location>
        <begin position="436"/>
        <end position="464"/>
    </location>
</feature>
<dbReference type="InterPro" id="IPR002694">
    <property type="entry name" value="Znf_CHC2"/>
</dbReference>
<evidence type="ECO:0000256" key="13">
    <source>
        <dbReference type="SAM" id="MobiDB-lite"/>
    </source>
</evidence>
<dbReference type="InterPro" id="IPR019475">
    <property type="entry name" value="DNA_primase_DnaB-bd"/>
</dbReference>